<evidence type="ECO:0000313" key="5">
    <source>
        <dbReference type="Proteomes" id="UP000248889"/>
    </source>
</evidence>
<dbReference type="InterPro" id="IPR017517">
    <property type="entry name" value="Maleyloyr_isom"/>
</dbReference>
<evidence type="ECO:0000259" key="3">
    <source>
        <dbReference type="Pfam" id="PF13490"/>
    </source>
</evidence>
<keyword evidence="5" id="KW-1185">Reference proteome</keyword>
<keyword evidence="2" id="KW-0804">Transcription</keyword>
<dbReference type="RefSeq" id="WP_111505966.1">
    <property type="nucleotide sequence ID" value="NZ_QKYN01000122.1"/>
</dbReference>
<dbReference type="OrthoDB" id="4321761at2"/>
<evidence type="ECO:0000256" key="1">
    <source>
        <dbReference type="ARBA" id="ARBA00023015"/>
    </source>
</evidence>
<name>A0A2X0ICA3_9ACTN</name>
<gene>
    <name evidence="4" type="ORF">DN069_29070</name>
</gene>
<dbReference type="Proteomes" id="UP000248889">
    <property type="component" value="Unassembled WGS sequence"/>
</dbReference>
<dbReference type="Gene3D" id="1.10.10.1320">
    <property type="entry name" value="Anti-sigma factor, zinc-finger domain"/>
    <property type="match status" value="1"/>
</dbReference>
<sequence>MSAGTEVGLGPDLHEKLRALLGAWALDACTADEAAPLETHLATCPACREEGRQLRDAAGWLSSDEPLDPEPSLRRQVLDGCLDRREPAFRVPAYAEPFVAETARLDALLRDLGELDWMEPATLRWHAGSEQRRPADVLCHLAAVDGVLARALGLPDPTEGTDLAERDARLCATQAGRAPGSVRAFWRAQTRTMVETAALAAPGLAERFVDYGAFRLPLADSFLDRAFECWIHAEDIAEAVGYPYNPPRGAHIRSLIGLAVRLLPYAFAGEPGADRVIQLIVEGRGEGTWLIPVDSPGTVPPPDTEPTATVAIDGVEFCHLCAGRRDPHRIPAGITGDRELARAALAAAPLLSRP</sequence>
<keyword evidence="1" id="KW-0805">Transcription regulation</keyword>
<evidence type="ECO:0000256" key="2">
    <source>
        <dbReference type="ARBA" id="ARBA00023163"/>
    </source>
</evidence>
<dbReference type="Pfam" id="PF13490">
    <property type="entry name" value="zf-HC2"/>
    <property type="match status" value="1"/>
</dbReference>
<protein>
    <submittedName>
        <fullName evidence="4">MDMPI N domain containing protein</fullName>
    </submittedName>
</protein>
<accession>A0A2X0ICA3</accession>
<dbReference type="EMBL" id="QKYN01000122">
    <property type="protein sequence ID" value="RAG82137.1"/>
    <property type="molecule type" value="Genomic_DNA"/>
</dbReference>
<reference evidence="4 5" key="1">
    <citation type="submission" date="2018-06" db="EMBL/GenBank/DDBJ databases">
        <title>Streptacidiphilus pinicola sp. nov., isolated from pine grove soil.</title>
        <authorList>
            <person name="Roh S.G."/>
            <person name="Park S."/>
            <person name="Kim M.-K."/>
            <person name="Yun B.-R."/>
            <person name="Park J."/>
            <person name="Kim M.J."/>
            <person name="Kim Y.S."/>
            <person name="Kim S.B."/>
        </authorList>
    </citation>
    <scope>NUCLEOTIDE SEQUENCE [LARGE SCALE GENOMIC DNA]</scope>
    <source>
        <strain evidence="4 5">MMS16-CNU450</strain>
    </source>
</reference>
<dbReference type="InterPro" id="IPR041916">
    <property type="entry name" value="Anti_sigma_zinc_sf"/>
</dbReference>
<dbReference type="SUPFAM" id="SSF109854">
    <property type="entry name" value="DinB/YfiT-like putative metalloenzymes"/>
    <property type="match status" value="1"/>
</dbReference>
<evidence type="ECO:0000313" key="4">
    <source>
        <dbReference type="EMBL" id="RAG82137.1"/>
    </source>
</evidence>
<comment type="caution">
    <text evidence="4">The sequence shown here is derived from an EMBL/GenBank/DDBJ whole genome shotgun (WGS) entry which is preliminary data.</text>
</comment>
<dbReference type="NCBIfam" id="TIGR03083">
    <property type="entry name" value="maleylpyruvate isomerase family mycothiol-dependent enzyme"/>
    <property type="match status" value="1"/>
</dbReference>
<dbReference type="InterPro" id="IPR034660">
    <property type="entry name" value="DinB/YfiT-like"/>
</dbReference>
<dbReference type="AlphaFoldDB" id="A0A2X0ICA3"/>
<organism evidence="4 5">
    <name type="scientific">Streptacidiphilus pinicola</name>
    <dbReference type="NCBI Taxonomy" id="2219663"/>
    <lineage>
        <taxon>Bacteria</taxon>
        <taxon>Bacillati</taxon>
        <taxon>Actinomycetota</taxon>
        <taxon>Actinomycetes</taxon>
        <taxon>Kitasatosporales</taxon>
        <taxon>Streptomycetaceae</taxon>
        <taxon>Streptacidiphilus</taxon>
    </lineage>
</organism>
<proteinExistence type="predicted"/>
<dbReference type="Gene3D" id="1.20.120.450">
    <property type="entry name" value="dinb family like domain"/>
    <property type="match status" value="1"/>
</dbReference>
<feature type="domain" description="Putative zinc-finger" evidence="3">
    <location>
        <begin position="17"/>
        <end position="48"/>
    </location>
</feature>
<dbReference type="InterPro" id="IPR027383">
    <property type="entry name" value="Znf_put"/>
</dbReference>